<dbReference type="EMBL" id="JAQJAN010000007">
    <property type="protein sequence ID" value="KAJ5726854.1"/>
    <property type="molecule type" value="Genomic_DNA"/>
</dbReference>
<reference evidence="10" key="2">
    <citation type="submission" date="2023-01" db="EMBL/GenBank/DDBJ databases">
        <authorList>
            <person name="Petersen C."/>
        </authorList>
    </citation>
    <scope>NUCLEOTIDE SEQUENCE</scope>
    <source>
        <strain evidence="10">IBT 17514</strain>
    </source>
</reference>
<dbReference type="GO" id="GO:0022900">
    <property type="term" value="P:electron transport chain"/>
    <property type="evidence" value="ECO:0007669"/>
    <property type="project" value="InterPro"/>
</dbReference>
<comment type="similarity">
    <text evidence="1 8">Belongs to the 2Fe2S plant-type ferredoxin family.</text>
</comment>
<dbReference type="NCBIfam" id="TIGR02008">
    <property type="entry name" value="fdx_plant"/>
    <property type="match status" value="1"/>
</dbReference>
<dbReference type="GO" id="GO:0051537">
    <property type="term" value="F:2 iron, 2 sulfur cluster binding"/>
    <property type="evidence" value="ECO:0007669"/>
    <property type="project" value="UniProtKB-KW"/>
</dbReference>
<keyword evidence="4 8" id="KW-0479">Metal-binding</keyword>
<gene>
    <name evidence="10" type="ORF">N7493_005881</name>
</gene>
<dbReference type="InterPro" id="IPR006058">
    <property type="entry name" value="2Fe2S_fd_BS"/>
</dbReference>
<dbReference type="AlphaFoldDB" id="A0AAD6MVW0"/>
<dbReference type="PANTHER" id="PTHR43112:SF3">
    <property type="entry name" value="FERREDOXIN-2, CHLOROPLASTIC"/>
    <property type="match status" value="1"/>
</dbReference>
<dbReference type="InterPro" id="IPR010241">
    <property type="entry name" value="Fd_pln"/>
</dbReference>
<evidence type="ECO:0000256" key="8">
    <source>
        <dbReference type="RuleBase" id="RU364001"/>
    </source>
</evidence>
<evidence type="ECO:0000256" key="4">
    <source>
        <dbReference type="ARBA" id="ARBA00022723"/>
    </source>
</evidence>
<keyword evidence="8" id="KW-0150">Chloroplast</keyword>
<evidence type="ECO:0000313" key="11">
    <source>
        <dbReference type="Proteomes" id="UP001215712"/>
    </source>
</evidence>
<dbReference type="Proteomes" id="UP001215712">
    <property type="component" value="Unassembled WGS sequence"/>
</dbReference>
<accession>A0AAD6MVW0</accession>
<dbReference type="InterPro" id="IPR012675">
    <property type="entry name" value="Beta-grasp_dom_sf"/>
</dbReference>
<keyword evidence="11" id="KW-1185">Reference proteome</keyword>
<evidence type="ECO:0000259" key="9">
    <source>
        <dbReference type="PROSITE" id="PS51085"/>
    </source>
</evidence>
<dbReference type="Pfam" id="PF00111">
    <property type="entry name" value="Fer2"/>
    <property type="match status" value="1"/>
</dbReference>
<evidence type="ECO:0000313" key="10">
    <source>
        <dbReference type="EMBL" id="KAJ5726854.1"/>
    </source>
</evidence>
<dbReference type="GO" id="GO:0009055">
    <property type="term" value="F:electron transfer activity"/>
    <property type="evidence" value="ECO:0007669"/>
    <property type="project" value="InterPro"/>
</dbReference>
<comment type="subcellular location">
    <subcellularLocation>
        <location evidence="8">Plastid</location>
        <location evidence="8">Chloroplast</location>
    </subcellularLocation>
</comment>
<keyword evidence="5 8" id="KW-0249">Electron transport</keyword>
<dbReference type="InterPro" id="IPR001041">
    <property type="entry name" value="2Fe-2S_ferredoxin-type"/>
</dbReference>
<comment type="caution">
    <text evidence="10">The sequence shown here is derived from an EMBL/GenBank/DDBJ whole genome shotgun (WGS) entry which is preliminary data.</text>
</comment>
<name>A0AAD6MVW0_9EURO</name>
<keyword evidence="8" id="KW-0934">Plastid</keyword>
<organism evidence="10 11">
    <name type="scientific">Penicillium malachiteum</name>
    <dbReference type="NCBI Taxonomy" id="1324776"/>
    <lineage>
        <taxon>Eukaryota</taxon>
        <taxon>Fungi</taxon>
        <taxon>Dikarya</taxon>
        <taxon>Ascomycota</taxon>
        <taxon>Pezizomycotina</taxon>
        <taxon>Eurotiomycetes</taxon>
        <taxon>Eurotiomycetidae</taxon>
        <taxon>Eurotiales</taxon>
        <taxon>Aspergillaceae</taxon>
        <taxon>Penicillium</taxon>
    </lineage>
</organism>
<dbReference type="GO" id="GO:0046872">
    <property type="term" value="F:metal ion binding"/>
    <property type="evidence" value="ECO:0007669"/>
    <property type="project" value="UniProtKB-KW"/>
</dbReference>
<dbReference type="Gene3D" id="3.10.20.30">
    <property type="match status" value="1"/>
</dbReference>
<keyword evidence="7 8" id="KW-0411">Iron-sulfur</keyword>
<dbReference type="InterPro" id="IPR036010">
    <property type="entry name" value="2Fe-2S_ferredoxin-like_sf"/>
</dbReference>
<keyword evidence="3 8" id="KW-0001">2Fe-2S</keyword>
<comment type="cofactor">
    <cofactor evidence="8">
        <name>[2Fe-2S] cluster</name>
        <dbReference type="ChEBI" id="CHEBI:190135"/>
    </cofactor>
    <text evidence="8">Binds 1 [2Fe-2S] cluster.</text>
</comment>
<evidence type="ECO:0000256" key="5">
    <source>
        <dbReference type="ARBA" id="ARBA00022982"/>
    </source>
</evidence>
<keyword evidence="2 8" id="KW-0813">Transport</keyword>
<evidence type="ECO:0000256" key="1">
    <source>
        <dbReference type="ARBA" id="ARBA00007874"/>
    </source>
</evidence>
<proteinExistence type="inferred from homology"/>
<dbReference type="PROSITE" id="PS00197">
    <property type="entry name" value="2FE2S_FER_1"/>
    <property type="match status" value="1"/>
</dbReference>
<evidence type="ECO:0000256" key="2">
    <source>
        <dbReference type="ARBA" id="ARBA00022448"/>
    </source>
</evidence>
<dbReference type="CDD" id="cd00207">
    <property type="entry name" value="fer2"/>
    <property type="match status" value="1"/>
</dbReference>
<evidence type="ECO:0000256" key="3">
    <source>
        <dbReference type="ARBA" id="ARBA00022714"/>
    </source>
</evidence>
<dbReference type="PROSITE" id="PS51085">
    <property type="entry name" value="2FE2S_FER_2"/>
    <property type="match status" value="1"/>
</dbReference>
<dbReference type="PANTHER" id="PTHR43112">
    <property type="entry name" value="FERREDOXIN"/>
    <property type="match status" value="1"/>
</dbReference>
<dbReference type="SUPFAM" id="SSF54292">
    <property type="entry name" value="2Fe-2S ferredoxin-like"/>
    <property type="match status" value="1"/>
</dbReference>
<feature type="domain" description="2Fe-2S ferredoxin-type" evidence="9">
    <location>
        <begin position="4"/>
        <end position="94"/>
    </location>
</feature>
<keyword evidence="6 8" id="KW-0408">Iron</keyword>
<evidence type="ECO:0000256" key="6">
    <source>
        <dbReference type="ARBA" id="ARBA00023004"/>
    </source>
</evidence>
<sequence length="97" mass="10891">MPEYKITLKTPDGDKTFQCNEDIYIQDAAEDKGIEPPYSCRAGACSTCTALLISGTVDHADQSFLENEQIEQNFVLLYVAYPMSDCVLSTNKEDELW</sequence>
<comment type="function">
    <text evidence="8">Ferredoxins are iron-sulfur proteins that transfer electrons in a wide variety of metabolic reactions.</text>
</comment>
<evidence type="ECO:0000256" key="7">
    <source>
        <dbReference type="ARBA" id="ARBA00023014"/>
    </source>
</evidence>
<protein>
    <recommendedName>
        <fullName evidence="8">Ferredoxin</fullName>
    </recommendedName>
</protein>
<reference evidence="10" key="1">
    <citation type="journal article" date="2023" name="IMA Fungus">
        <title>Comparative genomic study of the Penicillium genus elucidates a diverse pangenome and 15 lateral gene transfer events.</title>
        <authorList>
            <person name="Petersen C."/>
            <person name="Sorensen T."/>
            <person name="Nielsen M.R."/>
            <person name="Sondergaard T.E."/>
            <person name="Sorensen J.L."/>
            <person name="Fitzpatrick D.A."/>
            <person name="Frisvad J.C."/>
            <person name="Nielsen K.L."/>
        </authorList>
    </citation>
    <scope>NUCLEOTIDE SEQUENCE</scope>
    <source>
        <strain evidence="10">IBT 17514</strain>
    </source>
</reference>